<evidence type="ECO:0000256" key="1">
    <source>
        <dbReference type="SAM" id="MobiDB-lite"/>
    </source>
</evidence>
<accession>A0A1I2GJG0</accession>
<keyword evidence="3" id="KW-1185">Reference proteome</keyword>
<evidence type="ECO:0000313" key="3">
    <source>
        <dbReference type="Proteomes" id="UP000199119"/>
    </source>
</evidence>
<sequence length="69" mass="7492">MYGGATSARLTGKGHSNDDEDHQCDRARIKASSVLDVHGMGMAAFLREMMAAVATRDAQTLAWIEQARL</sequence>
<feature type="region of interest" description="Disordered" evidence="1">
    <location>
        <begin position="1"/>
        <end position="23"/>
    </location>
</feature>
<reference evidence="3" key="1">
    <citation type="submission" date="2016-10" db="EMBL/GenBank/DDBJ databases">
        <authorList>
            <person name="Varghese N."/>
            <person name="Submissions S."/>
        </authorList>
    </citation>
    <scope>NUCLEOTIDE SEQUENCE [LARGE SCALE GENOMIC DNA]</scope>
    <source>
        <strain evidence="3">DSM 27981</strain>
    </source>
</reference>
<dbReference type="RefSeq" id="WP_092940943.1">
    <property type="nucleotide sequence ID" value="NZ_FONX01000015.1"/>
</dbReference>
<gene>
    <name evidence="2" type="ORF">SAMN04489711_11597</name>
</gene>
<dbReference type="Proteomes" id="UP000199119">
    <property type="component" value="Unassembled WGS sequence"/>
</dbReference>
<dbReference type="AlphaFoldDB" id="A0A1I2GJG0"/>
<proteinExistence type="predicted"/>
<dbReference type="EMBL" id="FONX01000015">
    <property type="protein sequence ID" value="SFF17725.1"/>
    <property type="molecule type" value="Genomic_DNA"/>
</dbReference>
<dbReference type="STRING" id="1177982.SAMN04489711_11597"/>
<organism evidence="2 3">
    <name type="scientific">Paracidovorax wautersii</name>
    <dbReference type="NCBI Taxonomy" id="1177982"/>
    <lineage>
        <taxon>Bacteria</taxon>
        <taxon>Pseudomonadati</taxon>
        <taxon>Pseudomonadota</taxon>
        <taxon>Betaproteobacteria</taxon>
        <taxon>Burkholderiales</taxon>
        <taxon>Comamonadaceae</taxon>
        <taxon>Paracidovorax</taxon>
    </lineage>
</organism>
<protein>
    <submittedName>
        <fullName evidence="2">Uncharacterized protein</fullName>
    </submittedName>
</protein>
<name>A0A1I2GJG0_9BURK</name>
<evidence type="ECO:0000313" key="2">
    <source>
        <dbReference type="EMBL" id="SFF17725.1"/>
    </source>
</evidence>